<keyword evidence="1" id="KW-0812">Transmembrane</keyword>
<evidence type="ECO:0000313" key="2">
    <source>
        <dbReference type="EMBL" id="AGX03888.1"/>
    </source>
</evidence>
<evidence type="ECO:0000256" key="1">
    <source>
        <dbReference type="SAM" id="Phobius"/>
    </source>
</evidence>
<sequence length="65" mass="7353">MHSYVYLLKRKPGVVFVNYIKIAFLLILQQLKFSDSGNISYISSVSSSRFFTGPKAEKNQPHSNG</sequence>
<evidence type="ECO:0000313" key="3">
    <source>
        <dbReference type="Proteomes" id="UP000017805"/>
    </source>
</evidence>
<dbReference type="STRING" id="1367477.N288_09835"/>
<dbReference type="AlphaFoldDB" id="U5L914"/>
<dbReference type="Proteomes" id="UP000017805">
    <property type="component" value="Chromosome"/>
</dbReference>
<name>U5L914_9BACI</name>
<keyword evidence="1" id="KW-0472">Membrane</keyword>
<organism evidence="2 3">
    <name type="scientific">Bacillus infantis NRRL B-14911</name>
    <dbReference type="NCBI Taxonomy" id="1367477"/>
    <lineage>
        <taxon>Bacteria</taxon>
        <taxon>Bacillati</taxon>
        <taxon>Bacillota</taxon>
        <taxon>Bacilli</taxon>
        <taxon>Bacillales</taxon>
        <taxon>Bacillaceae</taxon>
        <taxon>Bacillus</taxon>
    </lineage>
</organism>
<keyword evidence="1" id="KW-1133">Transmembrane helix</keyword>
<proteinExistence type="predicted"/>
<keyword evidence="3" id="KW-1185">Reference proteome</keyword>
<reference evidence="2 3" key="1">
    <citation type="submission" date="2013-07" db="EMBL/GenBank/DDBJ databases">
        <title>Complete genome sequence of Bacillus infantis NRRL B-14911 that has potential to induce cardiac disease by antigenic mimicry.</title>
        <authorList>
            <person name="Massilamany C."/>
            <person name="Smith T.P.L."/>
            <person name="Loy J.D."/>
            <person name="Barletta R."/>
            <person name="Reddy J."/>
        </authorList>
    </citation>
    <scope>NUCLEOTIDE SEQUENCE [LARGE SCALE GENOMIC DNA]</scope>
    <source>
        <strain evidence="2 3">NRRL B-14911</strain>
    </source>
</reference>
<accession>U5L914</accession>
<dbReference type="PATRIC" id="fig|1367477.3.peg.1908"/>
<dbReference type="EMBL" id="CP006643">
    <property type="protein sequence ID" value="AGX03888.1"/>
    <property type="molecule type" value="Genomic_DNA"/>
</dbReference>
<dbReference type="HOGENOM" id="CLU_2840639_0_0_9"/>
<feature type="transmembrane region" description="Helical" evidence="1">
    <location>
        <begin position="12"/>
        <end position="31"/>
    </location>
</feature>
<gene>
    <name evidence="2" type="ORF">N288_09835</name>
</gene>
<protein>
    <submittedName>
        <fullName evidence="2">Uncharacterized protein</fullName>
    </submittedName>
</protein>
<dbReference type="KEGG" id="bif:N288_09835"/>